<sequence>MFDHASGSNTFGGVTAGVVRTSTGGSPSRSFSPFSVERKEDVSLIRTTEEPLDSGKAILFSTSITQRIHTASIIVSAEKIIFGWGGGLRWGFLLSAQQVFVRWRLDLLFRRPG</sequence>
<name>A0AAV1MSB3_SCOSC</name>
<dbReference type="EMBL" id="CAWUFR010000001">
    <property type="protein sequence ID" value="CAK6949555.1"/>
    <property type="molecule type" value="Genomic_DNA"/>
</dbReference>
<proteinExistence type="predicted"/>
<gene>
    <name evidence="1" type="ORF">FSCOSCO3_A030756</name>
</gene>
<dbReference type="Proteomes" id="UP001314229">
    <property type="component" value="Unassembled WGS sequence"/>
</dbReference>
<organism evidence="1 2">
    <name type="scientific">Scomber scombrus</name>
    <name type="common">Atlantic mackerel</name>
    <name type="synonym">Scomber vernalis</name>
    <dbReference type="NCBI Taxonomy" id="13677"/>
    <lineage>
        <taxon>Eukaryota</taxon>
        <taxon>Metazoa</taxon>
        <taxon>Chordata</taxon>
        <taxon>Craniata</taxon>
        <taxon>Vertebrata</taxon>
        <taxon>Euteleostomi</taxon>
        <taxon>Actinopterygii</taxon>
        <taxon>Neopterygii</taxon>
        <taxon>Teleostei</taxon>
        <taxon>Neoteleostei</taxon>
        <taxon>Acanthomorphata</taxon>
        <taxon>Pelagiaria</taxon>
        <taxon>Scombriformes</taxon>
        <taxon>Scombridae</taxon>
        <taxon>Scomber</taxon>
    </lineage>
</organism>
<accession>A0AAV1MSB3</accession>
<evidence type="ECO:0000313" key="2">
    <source>
        <dbReference type="Proteomes" id="UP001314229"/>
    </source>
</evidence>
<evidence type="ECO:0000313" key="1">
    <source>
        <dbReference type="EMBL" id="CAK6949555.1"/>
    </source>
</evidence>
<dbReference type="AlphaFoldDB" id="A0AAV1MSB3"/>
<protein>
    <submittedName>
        <fullName evidence="1">Catenin beta-1-like</fullName>
    </submittedName>
</protein>
<reference evidence="1 2" key="1">
    <citation type="submission" date="2024-01" db="EMBL/GenBank/DDBJ databases">
        <authorList>
            <person name="Alioto T."/>
            <person name="Alioto T."/>
            <person name="Gomez Garrido J."/>
        </authorList>
    </citation>
    <scope>NUCLEOTIDE SEQUENCE [LARGE SCALE GENOMIC DNA]</scope>
</reference>
<keyword evidence="2" id="KW-1185">Reference proteome</keyword>
<comment type="caution">
    <text evidence="1">The sequence shown here is derived from an EMBL/GenBank/DDBJ whole genome shotgun (WGS) entry which is preliminary data.</text>
</comment>